<reference evidence="1 2" key="1">
    <citation type="submission" date="2022-03" db="EMBL/GenBank/DDBJ databases">
        <authorList>
            <person name="Nunn A."/>
            <person name="Chopra R."/>
            <person name="Nunn A."/>
            <person name="Contreras Garrido A."/>
        </authorList>
    </citation>
    <scope>NUCLEOTIDE SEQUENCE [LARGE SCALE GENOMIC DNA]</scope>
</reference>
<dbReference type="EMBL" id="CAJVSB020000194">
    <property type="protein sequence ID" value="CAH2042830.1"/>
    <property type="molecule type" value="Genomic_DNA"/>
</dbReference>
<gene>
    <name evidence="1" type="ORF">TAV2_LOCUS4800</name>
</gene>
<keyword evidence="2" id="KW-1185">Reference proteome</keyword>
<dbReference type="Pfam" id="PF06045">
    <property type="entry name" value="Rhamnogal_lyase"/>
    <property type="match status" value="1"/>
</dbReference>
<accession>A0AAU9RHL8</accession>
<dbReference type="Proteomes" id="UP000836841">
    <property type="component" value="Unassembled WGS sequence"/>
</dbReference>
<protein>
    <submittedName>
        <fullName evidence="1">Uncharacterized protein</fullName>
    </submittedName>
</protein>
<dbReference type="InterPro" id="IPR010325">
    <property type="entry name" value="Rhamnogal_lyase"/>
</dbReference>
<evidence type="ECO:0000313" key="2">
    <source>
        <dbReference type="Proteomes" id="UP000836841"/>
    </source>
</evidence>
<evidence type="ECO:0000313" key="1">
    <source>
        <dbReference type="EMBL" id="CAH2042830.1"/>
    </source>
</evidence>
<dbReference type="AlphaFoldDB" id="A0AAU9RHL8"/>
<sequence length="116" mass="12901">MHSMVSTLRLTLVRRMEKEGCLVWWLVLALQFFILQLAACTQHGRLPLNDIENEFQPIGGEPAPGVDLQILDHQVVMSNGLVSVTFSRPRGEITGIEFNGIDNLLETSNGKADRGK</sequence>
<organism evidence="1 2">
    <name type="scientific">Thlaspi arvense</name>
    <name type="common">Field penny-cress</name>
    <dbReference type="NCBI Taxonomy" id="13288"/>
    <lineage>
        <taxon>Eukaryota</taxon>
        <taxon>Viridiplantae</taxon>
        <taxon>Streptophyta</taxon>
        <taxon>Embryophyta</taxon>
        <taxon>Tracheophyta</taxon>
        <taxon>Spermatophyta</taxon>
        <taxon>Magnoliopsida</taxon>
        <taxon>eudicotyledons</taxon>
        <taxon>Gunneridae</taxon>
        <taxon>Pentapetalae</taxon>
        <taxon>rosids</taxon>
        <taxon>malvids</taxon>
        <taxon>Brassicales</taxon>
        <taxon>Brassicaceae</taxon>
        <taxon>Thlaspideae</taxon>
        <taxon>Thlaspi</taxon>
    </lineage>
</organism>
<comment type="caution">
    <text evidence="1">The sequence shown here is derived from an EMBL/GenBank/DDBJ whole genome shotgun (WGS) entry which is preliminary data.</text>
</comment>
<proteinExistence type="predicted"/>
<name>A0AAU9RHL8_THLAR</name>